<protein>
    <submittedName>
        <fullName evidence="1">Alpha/beta hydrolase</fullName>
    </submittedName>
</protein>
<keyword evidence="1" id="KW-0378">Hydrolase</keyword>
<dbReference type="PANTHER" id="PTHR43433:SF10">
    <property type="entry name" value="AB HYDROLASE-1 DOMAIN-CONTAINING PROTEIN"/>
    <property type="match status" value="1"/>
</dbReference>
<dbReference type="Gene3D" id="3.40.50.1820">
    <property type="entry name" value="alpha/beta hydrolase"/>
    <property type="match status" value="1"/>
</dbReference>
<dbReference type="PANTHER" id="PTHR43433">
    <property type="entry name" value="HYDROLASE, ALPHA/BETA FOLD FAMILY PROTEIN"/>
    <property type="match status" value="1"/>
</dbReference>
<organism evidence="1 2">
    <name type="scientific">Streptomyces chumphonensis</name>
    <dbReference type="NCBI Taxonomy" id="1214925"/>
    <lineage>
        <taxon>Bacteria</taxon>
        <taxon>Bacillati</taxon>
        <taxon>Actinomycetota</taxon>
        <taxon>Actinomycetes</taxon>
        <taxon>Kitasatosporales</taxon>
        <taxon>Streptomycetaceae</taxon>
        <taxon>Streptomyces</taxon>
    </lineage>
</organism>
<comment type="caution">
    <text evidence="1">The sequence shown here is derived from an EMBL/GenBank/DDBJ whole genome shotgun (WGS) entry which is preliminary data.</text>
</comment>
<dbReference type="RefSeq" id="WP_191209933.1">
    <property type="nucleotide sequence ID" value="NZ_BAABKL010000014.1"/>
</dbReference>
<dbReference type="InterPro" id="IPR029058">
    <property type="entry name" value="AB_hydrolase_fold"/>
</dbReference>
<dbReference type="SUPFAM" id="SSF53474">
    <property type="entry name" value="alpha/beta-Hydrolases"/>
    <property type="match status" value="1"/>
</dbReference>
<dbReference type="Proteomes" id="UP000632289">
    <property type="component" value="Unassembled WGS sequence"/>
</dbReference>
<name>A0A927F020_9ACTN</name>
<keyword evidence="2" id="KW-1185">Reference proteome</keyword>
<evidence type="ECO:0000313" key="2">
    <source>
        <dbReference type="Proteomes" id="UP000632289"/>
    </source>
</evidence>
<dbReference type="EMBL" id="JACXYU010000006">
    <property type="protein sequence ID" value="MBD3932633.1"/>
    <property type="molecule type" value="Genomic_DNA"/>
</dbReference>
<dbReference type="AlphaFoldDB" id="A0A927F020"/>
<sequence>MTRRTIRGGDGVDLGVGEYGDPEGRPVLLQHGLIGGAGLPPDWDRWAREAGVRLLAWERPGYGLTEPTPMSAVADWVPLLLPALDALGVRTYQALAISAGAPYAYALGALAPERCEGVGVLSGLPYVYDDAIRGHYPERSLRAWDLYGSAPQEEVAEQFAAAAPRFADAFRDSPWTLAALEEMGRHGHRGPAREARLQVGHWGFTPADVRCPVRLWHAPGDPDVPIAAARATASLFADAALTEQAEPTHLPSERSVRACLTVLAALRAH</sequence>
<proteinExistence type="predicted"/>
<dbReference type="GO" id="GO:0016787">
    <property type="term" value="F:hydrolase activity"/>
    <property type="evidence" value="ECO:0007669"/>
    <property type="project" value="UniProtKB-KW"/>
</dbReference>
<reference evidence="1" key="1">
    <citation type="submission" date="2020-09" db="EMBL/GenBank/DDBJ databases">
        <title>Secondary metabolite and genome analysis of marine Streptomyces chumphonensis KK1-2T.</title>
        <authorList>
            <person name="Phongsopitanun W."/>
            <person name="Kanchanasin P."/>
            <person name="Pittayakhajonwut P."/>
            <person name="Suwanborirux K."/>
            <person name="Tanasupawat S."/>
        </authorList>
    </citation>
    <scope>NUCLEOTIDE SEQUENCE</scope>
    <source>
        <strain evidence="1">KK1-2</strain>
    </source>
</reference>
<dbReference type="InterPro" id="IPR050471">
    <property type="entry name" value="AB_hydrolase"/>
</dbReference>
<accession>A0A927F020</accession>
<evidence type="ECO:0000313" key="1">
    <source>
        <dbReference type="EMBL" id="MBD3932633.1"/>
    </source>
</evidence>
<gene>
    <name evidence="1" type="ORF">IF129_13860</name>
</gene>